<keyword evidence="5 6" id="KW-0472">Membrane</keyword>
<feature type="domain" description="TraD/TraG TraM recognition site" evidence="7">
    <location>
        <begin position="384"/>
        <end position="503"/>
    </location>
</feature>
<dbReference type="GO" id="GO:0005886">
    <property type="term" value="C:plasma membrane"/>
    <property type="evidence" value="ECO:0007669"/>
    <property type="project" value="UniProtKB-SubCell"/>
</dbReference>
<dbReference type="SUPFAM" id="SSF52540">
    <property type="entry name" value="P-loop containing nucleoside triphosphate hydrolases"/>
    <property type="match status" value="1"/>
</dbReference>
<protein>
    <submittedName>
        <fullName evidence="8">Type IV secretory pathway TraG/TraD family ATPase VirD4</fullName>
    </submittedName>
</protein>
<evidence type="ECO:0000259" key="7">
    <source>
        <dbReference type="Pfam" id="PF12696"/>
    </source>
</evidence>
<evidence type="ECO:0000256" key="1">
    <source>
        <dbReference type="ARBA" id="ARBA00004651"/>
    </source>
</evidence>
<accession>A0A7Z0CLF7</accession>
<evidence type="ECO:0000313" key="9">
    <source>
        <dbReference type="Proteomes" id="UP000547973"/>
    </source>
</evidence>
<dbReference type="InterPro" id="IPR051539">
    <property type="entry name" value="T4SS-coupling_protein"/>
</dbReference>
<name>A0A7Z0CLF7_9MICO</name>
<dbReference type="InterPro" id="IPR027417">
    <property type="entry name" value="P-loop_NTPase"/>
</dbReference>
<keyword evidence="9" id="KW-1185">Reference proteome</keyword>
<evidence type="ECO:0000256" key="3">
    <source>
        <dbReference type="ARBA" id="ARBA00022692"/>
    </source>
</evidence>
<dbReference type="AlphaFoldDB" id="A0A7Z0CLF7"/>
<evidence type="ECO:0000256" key="4">
    <source>
        <dbReference type="ARBA" id="ARBA00022989"/>
    </source>
</evidence>
<keyword evidence="4 6" id="KW-1133">Transmembrane helix</keyword>
<evidence type="ECO:0000313" key="8">
    <source>
        <dbReference type="EMBL" id="NYI42883.1"/>
    </source>
</evidence>
<dbReference type="InterPro" id="IPR032689">
    <property type="entry name" value="TraG-D_C"/>
</dbReference>
<keyword evidence="3 6" id="KW-0812">Transmembrane</keyword>
<dbReference type="Pfam" id="PF12696">
    <property type="entry name" value="TraG-D_C"/>
    <property type="match status" value="1"/>
</dbReference>
<gene>
    <name evidence="8" type="ORF">BKA03_003057</name>
</gene>
<dbReference type="PANTHER" id="PTHR37937:SF1">
    <property type="entry name" value="CONJUGATIVE TRANSFER: DNA TRANSPORT"/>
    <property type="match status" value="1"/>
</dbReference>
<organism evidence="8 9">
    <name type="scientific">Demequina lutea</name>
    <dbReference type="NCBI Taxonomy" id="431489"/>
    <lineage>
        <taxon>Bacteria</taxon>
        <taxon>Bacillati</taxon>
        <taxon>Actinomycetota</taxon>
        <taxon>Actinomycetes</taxon>
        <taxon>Micrococcales</taxon>
        <taxon>Demequinaceae</taxon>
        <taxon>Demequina</taxon>
    </lineage>
</organism>
<keyword evidence="2" id="KW-1003">Cell membrane</keyword>
<comment type="subcellular location">
    <subcellularLocation>
        <location evidence="1">Cell membrane</location>
        <topology evidence="1">Multi-pass membrane protein</topology>
    </subcellularLocation>
</comment>
<evidence type="ECO:0000256" key="6">
    <source>
        <dbReference type="SAM" id="Phobius"/>
    </source>
</evidence>
<feature type="transmembrane region" description="Helical" evidence="6">
    <location>
        <begin position="60"/>
        <end position="85"/>
    </location>
</feature>
<dbReference type="Gene3D" id="3.40.50.300">
    <property type="entry name" value="P-loop containing nucleotide triphosphate hydrolases"/>
    <property type="match status" value="1"/>
</dbReference>
<dbReference type="EMBL" id="JACBZO010000002">
    <property type="protein sequence ID" value="NYI42883.1"/>
    <property type="molecule type" value="Genomic_DNA"/>
</dbReference>
<dbReference type="Proteomes" id="UP000547973">
    <property type="component" value="Unassembled WGS sequence"/>
</dbReference>
<sequence>MRDSWFTGALVAGVAAAALIAWHVALVVTAPGHGILALSATVWGLVQFHPLQPADVSAPAPLSATVLITVVIVVVAVTTLLLTNARGGSAPVRRKGMNSGQSIARAARSKHSPLGLVVGYDGRRPVTARVEDSALLIAPPRAGKTTRRVVALVRQAPGACVTTSTKADVLRATHAERAKFGRVLVFDPERTSLWPEKVSWDIVAGCEDQVEATERARALVAAHPITGTKNADFFEATAAIVFSRNLHAAALAGKSIEDVLRWSSDWRDNEPYDILGDSPEAAKNWGAELFVVTRGPAHETTSSTQQALKVMLEPLATPEAVASMMPSAHQINVNDFVRSRDTLYLMSQSGEGSAAPLTTALVATIERQARIQSQHTISGSLATPMTFVLDEAPNIAALPSLPSLMTDGGGRGLMVWVIAQSMSQLKGRWGDAGADTIFDGAAVKLILGGGSDEAFLERLSVLVGQHRVQRSSTSYGNGHSGGSKSVSQEWARILRPEEIRELPEGKALLLYRNQRAAIVSLPAWFEGKERKTVEASIAAAARLEGIT</sequence>
<evidence type="ECO:0000256" key="5">
    <source>
        <dbReference type="ARBA" id="ARBA00023136"/>
    </source>
</evidence>
<dbReference type="PANTHER" id="PTHR37937">
    <property type="entry name" value="CONJUGATIVE TRANSFER: DNA TRANSPORT"/>
    <property type="match status" value="1"/>
</dbReference>
<proteinExistence type="predicted"/>
<reference evidence="8 9" key="1">
    <citation type="submission" date="2020-07" db="EMBL/GenBank/DDBJ databases">
        <title>Sequencing the genomes of 1000 actinobacteria strains.</title>
        <authorList>
            <person name="Klenk H.-P."/>
        </authorList>
    </citation>
    <scope>NUCLEOTIDE SEQUENCE [LARGE SCALE GENOMIC DNA]</scope>
    <source>
        <strain evidence="8 9">DSM 19970</strain>
    </source>
</reference>
<dbReference type="RefSeq" id="WP_179398198.1">
    <property type="nucleotide sequence ID" value="NZ_BBRC01000010.1"/>
</dbReference>
<comment type="caution">
    <text evidence="8">The sequence shown here is derived from an EMBL/GenBank/DDBJ whole genome shotgun (WGS) entry which is preliminary data.</text>
</comment>
<dbReference type="CDD" id="cd01127">
    <property type="entry name" value="TrwB_TraG_TraD_VirD4"/>
    <property type="match status" value="1"/>
</dbReference>
<evidence type="ECO:0000256" key="2">
    <source>
        <dbReference type="ARBA" id="ARBA00022475"/>
    </source>
</evidence>